<keyword evidence="1" id="KW-0472">Membrane</keyword>
<reference evidence="2 3" key="1">
    <citation type="journal article" date="2016" name="Mol. Biol. Evol.">
        <title>Comparative Genomics of Early-Diverging Mushroom-Forming Fungi Provides Insights into the Origins of Lignocellulose Decay Capabilities.</title>
        <authorList>
            <person name="Nagy L.G."/>
            <person name="Riley R."/>
            <person name="Tritt A."/>
            <person name="Adam C."/>
            <person name="Daum C."/>
            <person name="Floudas D."/>
            <person name="Sun H."/>
            <person name="Yadav J.S."/>
            <person name="Pangilinan J."/>
            <person name="Larsson K.H."/>
            <person name="Matsuura K."/>
            <person name="Barry K."/>
            <person name="Labutti K."/>
            <person name="Kuo R."/>
            <person name="Ohm R.A."/>
            <person name="Bhattacharya S.S."/>
            <person name="Shirouzu T."/>
            <person name="Yoshinaga Y."/>
            <person name="Martin F.M."/>
            <person name="Grigoriev I.V."/>
            <person name="Hibbett D.S."/>
        </authorList>
    </citation>
    <scope>NUCLEOTIDE SEQUENCE [LARGE SCALE GENOMIC DNA]</scope>
    <source>
        <strain evidence="2 3">93-53</strain>
    </source>
</reference>
<protein>
    <submittedName>
        <fullName evidence="2">Uncharacterized protein</fullName>
    </submittedName>
</protein>
<evidence type="ECO:0000256" key="1">
    <source>
        <dbReference type="SAM" id="Phobius"/>
    </source>
</evidence>
<keyword evidence="3" id="KW-1185">Reference proteome</keyword>
<organism evidence="2 3">
    <name type="scientific">Laetiporus sulphureus 93-53</name>
    <dbReference type="NCBI Taxonomy" id="1314785"/>
    <lineage>
        <taxon>Eukaryota</taxon>
        <taxon>Fungi</taxon>
        <taxon>Dikarya</taxon>
        <taxon>Basidiomycota</taxon>
        <taxon>Agaricomycotina</taxon>
        <taxon>Agaricomycetes</taxon>
        <taxon>Polyporales</taxon>
        <taxon>Laetiporus</taxon>
    </lineage>
</organism>
<sequence>MFSVLPHLPPIQSRRLGTGIYFSRSPASVVLGALYRRVLLHNSNAFHRWRPSGMPPRKAIPTGELSARSTRGSRCHLEQDGGVSSSSRQARVHALCQWAAAILVVLCLRMPPVRSGPRLSLLGFCIMSGTIASVIQCSIVLMQSRTRNSHPQMHPLGTCEVVREQLGRSPTDSIVLDGIVQRTGRLDKHNPPSTWKIVMTS</sequence>
<dbReference type="AlphaFoldDB" id="A0A165C4S2"/>
<dbReference type="RefSeq" id="XP_040759942.1">
    <property type="nucleotide sequence ID" value="XM_040902440.1"/>
</dbReference>
<evidence type="ECO:0000313" key="3">
    <source>
        <dbReference type="Proteomes" id="UP000076871"/>
    </source>
</evidence>
<feature type="transmembrane region" description="Helical" evidence="1">
    <location>
        <begin position="119"/>
        <end position="142"/>
    </location>
</feature>
<dbReference type="Proteomes" id="UP000076871">
    <property type="component" value="Unassembled WGS sequence"/>
</dbReference>
<dbReference type="EMBL" id="KV427654">
    <property type="protein sequence ID" value="KZT02202.1"/>
    <property type="molecule type" value="Genomic_DNA"/>
</dbReference>
<dbReference type="GeneID" id="63819471"/>
<dbReference type="InParanoid" id="A0A165C4S2"/>
<proteinExistence type="predicted"/>
<gene>
    <name evidence="2" type="ORF">LAESUDRAFT_431177</name>
</gene>
<keyword evidence="1" id="KW-1133">Transmembrane helix</keyword>
<evidence type="ECO:0000313" key="2">
    <source>
        <dbReference type="EMBL" id="KZT02202.1"/>
    </source>
</evidence>
<keyword evidence="1" id="KW-0812">Transmembrane</keyword>
<accession>A0A165C4S2</accession>
<name>A0A165C4S2_9APHY</name>